<dbReference type="AlphaFoldDB" id="A0A7F8KHP6"/>
<dbReference type="SMART" id="SM00451">
    <property type="entry name" value="ZnF_U1"/>
    <property type="match status" value="3"/>
</dbReference>
<protein>
    <submittedName>
        <fullName evidence="10">Zinc finger protein 385D isoform X2</fullName>
    </submittedName>
</protein>
<feature type="compositionally biased region" description="Polar residues" evidence="7">
    <location>
        <begin position="270"/>
        <end position="294"/>
    </location>
</feature>
<keyword evidence="4" id="KW-0863">Zinc-finger</keyword>
<comment type="subcellular location">
    <subcellularLocation>
        <location evidence="1">Nucleus</location>
    </subcellularLocation>
</comment>
<dbReference type="InterPro" id="IPR036236">
    <property type="entry name" value="Znf_C2H2_sf"/>
</dbReference>
<name>A0A7F8KHP6_DELLE</name>
<dbReference type="GO" id="GO:0005634">
    <property type="term" value="C:nucleus"/>
    <property type="evidence" value="ECO:0007669"/>
    <property type="project" value="UniProtKB-SubCell"/>
</dbReference>
<evidence type="ECO:0000256" key="5">
    <source>
        <dbReference type="ARBA" id="ARBA00022833"/>
    </source>
</evidence>
<keyword evidence="6" id="KW-0539">Nucleus</keyword>
<dbReference type="SMART" id="SM00355">
    <property type="entry name" value="ZnF_C2H2"/>
    <property type="match status" value="3"/>
</dbReference>
<dbReference type="GeneID" id="111164810"/>
<evidence type="ECO:0000256" key="4">
    <source>
        <dbReference type="ARBA" id="ARBA00022771"/>
    </source>
</evidence>
<dbReference type="InterPro" id="IPR013087">
    <property type="entry name" value="Znf_C2H2_type"/>
</dbReference>
<keyword evidence="2" id="KW-0479">Metal-binding</keyword>
<dbReference type="InterPro" id="IPR003604">
    <property type="entry name" value="Matrin/U1-like-C_Znf_C2H2"/>
</dbReference>
<proteinExistence type="predicted"/>
<feature type="region of interest" description="Disordered" evidence="7">
    <location>
        <begin position="1"/>
        <end position="48"/>
    </location>
</feature>
<keyword evidence="5" id="KW-0862">Zinc</keyword>
<evidence type="ECO:0000256" key="2">
    <source>
        <dbReference type="ARBA" id="ARBA00022723"/>
    </source>
</evidence>
<dbReference type="CTD" id="79750"/>
<evidence type="ECO:0000313" key="10">
    <source>
        <dbReference type="RefSeq" id="XP_030619923.1"/>
    </source>
</evidence>
<reference evidence="10" key="1">
    <citation type="submission" date="2025-08" db="UniProtKB">
        <authorList>
            <consortium name="RefSeq"/>
        </authorList>
    </citation>
    <scope>IDENTIFICATION</scope>
    <source>
        <tissue evidence="10">Blood</tissue>
    </source>
</reference>
<sequence>MPGPGRRAAAGRKMKGSAGGRREKLLGSPKAQLGRASACAQDGESEAEFLPDDFEEKPERGKKHNNFTLCNVCNIQLNSAAQAQIHYNGKSHQKRLKQLSNGMVKSDNGGTCQSPALPALVRPPAPPLQPSLDIKPFLPFPLDTAAAVNLFPNFNAMDPIQKAVINHTFGVPLPHRRKQIISCNVCQLRFNSDSQAAAHYKGTKHAKKLKALEAMKNKQKSVTAKDSAKTTFTSITTNTINTSSDKTDSTTGTPAISTTTTVEIRKSSVMTTEITSKVEKSPTTATGNSSCPSTETEEEKAKRLLYCSLCKVAVNSTSQLEAHNSGTKHKTMLEARNGSGTIKAFPRVGVKGKGPVNKGNTGLQNKTFHCEICDVHVNSETQLKQVKLVFSKEPSKPLAPRILPNPLAAAAAAAAVAVNSPFSLRTAPAATLFQTSAVPPALLRPAPGPIRTAHTPVLFAPY</sequence>
<dbReference type="InterPro" id="IPR051845">
    <property type="entry name" value="Znf385"/>
</dbReference>
<dbReference type="GO" id="GO:0008270">
    <property type="term" value="F:zinc ion binding"/>
    <property type="evidence" value="ECO:0007669"/>
    <property type="project" value="UniProtKB-KW"/>
</dbReference>
<evidence type="ECO:0000259" key="8">
    <source>
        <dbReference type="PROSITE" id="PS00028"/>
    </source>
</evidence>
<organism evidence="9 10">
    <name type="scientific">Delphinapterus leucas</name>
    <name type="common">Beluga whale</name>
    <dbReference type="NCBI Taxonomy" id="9749"/>
    <lineage>
        <taxon>Eukaryota</taxon>
        <taxon>Metazoa</taxon>
        <taxon>Chordata</taxon>
        <taxon>Craniata</taxon>
        <taxon>Vertebrata</taxon>
        <taxon>Euteleostomi</taxon>
        <taxon>Mammalia</taxon>
        <taxon>Eutheria</taxon>
        <taxon>Laurasiatheria</taxon>
        <taxon>Artiodactyla</taxon>
        <taxon>Whippomorpha</taxon>
        <taxon>Cetacea</taxon>
        <taxon>Odontoceti</taxon>
        <taxon>Monodontidae</taxon>
        <taxon>Delphinapterus</taxon>
    </lineage>
</organism>
<evidence type="ECO:0000256" key="7">
    <source>
        <dbReference type="SAM" id="MobiDB-lite"/>
    </source>
</evidence>
<dbReference type="SUPFAM" id="SSF57667">
    <property type="entry name" value="beta-beta-alpha zinc fingers"/>
    <property type="match status" value="4"/>
</dbReference>
<accession>A0A7F8KHP6</accession>
<gene>
    <name evidence="10" type="primary">ZNF385D</name>
</gene>
<evidence type="ECO:0000256" key="3">
    <source>
        <dbReference type="ARBA" id="ARBA00022737"/>
    </source>
</evidence>
<dbReference type="RefSeq" id="XP_030619923.1">
    <property type="nucleotide sequence ID" value="XM_030764063.1"/>
</dbReference>
<dbReference type="Pfam" id="PF12874">
    <property type="entry name" value="zf-met"/>
    <property type="match status" value="4"/>
</dbReference>
<evidence type="ECO:0000313" key="9">
    <source>
        <dbReference type="Proteomes" id="UP000248483"/>
    </source>
</evidence>
<dbReference type="PANTHER" id="PTHR23067">
    <property type="entry name" value="DOUBLE-STRANDED RNA-BINDING ZINC FINGER PROTEIN"/>
    <property type="match status" value="1"/>
</dbReference>
<dbReference type="FunFam" id="3.30.160.60:FF:000121">
    <property type="entry name" value="zinc finger protein 385B isoform X1"/>
    <property type="match status" value="1"/>
</dbReference>
<feature type="region of interest" description="Disordered" evidence="7">
    <location>
        <begin position="270"/>
        <end position="295"/>
    </location>
</feature>
<dbReference type="PROSITE" id="PS00028">
    <property type="entry name" value="ZINC_FINGER_C2H2_1"/>
    <property type="match status" value="1"/>
</dbReference>
<dbReference type="GO" id="GO:0003676">
    <property type="term" value="F:nucleic acid binding"/>
    <property type="evidence" value="ECO:0007669"/>
    <property type="project" value="InterPro"/>
</dbReference>
<dbReference type="Proteomes" id="UP000248483">
    <property type="component" value="Unplaced"/>
</dbReference>
<dbReference type="PANTHER" id="PTHR23067:SF12">
    <property type="entry name" value="ZINC FINGER PROTEIN 385D"/>
    <property type="match status" value="1"/>
</dbReference>
<feature type="domain" description="C2H2-type" evidence="8">
    <location>
        <begin position="183"/>
        <end position="205"/>
    </location>
</feature>
<dbReference type="Gene3D" id="3.30.160.60">
    <property type="entry name" value="Classic Zinc Finger"/>
    <property type="match status" value="3"/>
</dbReference>
<keyword evidence="3" id="KW-0677">Repeat</keyword>
<evidence type="ECO:0000256" key="1">
    <source>
        <dbReference type="ARBA" id="ARBA00004123"/>
    </source>
</evidence>
<keyword evidence="9" id="KW-1185">Reference proteome</keyword>
<dbReference type="FunFam" id="3.30.160.60:FF:000276">
    <property type="entry name" value="zinc finger protein 385A isoform X3"/>
    <property type="match status" value="1"/>
</dbReference>
<evidence type="ECO:0000256" key="6">
    <source>
        <dbReference type="ARBA" id="ARBA00023242"/>
    </source>
</evidence>